<dbReference type="SUPFAM" id="SSF52540">
    <property type="entry name" value="P-loop containing nucleoside triphosphate hydrolases"/>
    <property type="match status" value="1"/>
</dbReference>
<comment type="caution">
    <text evidence="5">The sequence shown here is derived from an EMBL/GenBank/DDBJ whole genome shotgun (WGS) entry which is preliminary data.</text>
</comment>
<gene>
    <name evidence="5" type="ORF">MN116_005240</name>
</gene>
<dbReference type="PROSITE" id="PS50082">
    <property type="entry name" value="WD_REPEATS_2"/>
    <property type="match status" value="1"/>
</dbReference>
<evidence type="ECO:0000256" key="3">
    <source>
        <dbReference type="PROSITE-ProRule" id="PRU00221"/>
    </source>
</evidence>
<dbReference type="Pfam" id="PF00400">
    <property type="entry name" value="WD40"/>
    <property type="match status" value="1"/>
</dbReference>
<dbReference type="SUPFAM" id="SSF50978">
    <property type="entry name" value="WD40 repeat-like"/>
    <property type="match status" value="2"/>
</dbReference>
<dbReference type="InterPro" id="IPR025139">
    <property type="entry name" value="DUF4062"/>
</dbReference>
<dbReference type="PANTHER" id="PTHR44791:SF1">
    <property type="entry name" value="TELOMERASE PROTEIN COMPONENT 1"/>
    <property type="match status" value="1"/>
</dbReference>
<feature type="domain" description="TROVE" evidence="4">
    <location>
        <begin position="27"/>
        <end position="426"/>
    </location>
</feature>
<dbReference type="Gene3D" id="2.130.10.10">
    <property type="entry name" value="YVTN repeat-like/Quinoprotein amine dehydrogenase"/>
    <property type="match status" value="4"/>
</dbReference>
<evidence type="ECO:0000313" key="5">
    <source>
        <dbReference type="EMBL" id="KAK4471850.1"/>
    </source>
</evidence>
<evidence type="ECO:0000256" key="1">
    <source>
        <dbReference type="ARBA" id="ARBA00022574"/>
    </source>
</evidence>
<reference evidence="5" key="1">
    <citation type="submission" date="2022-04" db="EMBL/GenBank/DDBJ databases">
        <authorList>
            <person name="Xu L."/>
            <person name="Lv Z."/>
        </authorList>
    </citation>
    <scope>NUCLEOTIDE SEQUENCE</scope>
    <source>
        <strain evidence="5">LV_2022a</strain>
    </source>
</reference>
<dbReference type="Pfam" id="PF13271">
    <property type="entry name" value="DUF4062"/>
    <property type="match status" value="1"/>
</dbReference>
<evidence type="ECO:0000313" key="6">
    <source>
        <dbReference type="Proteomes" id="UP001292079"/>
    </source>
</evidence>
<dbReference type="InterPro" id="IPR052652">
    <property type="entry name" value="Telomerase_Complex_Comp"/>
</dbReference>
<dbReference type="Proteomes" id="UP001292079">
    <property type="component" value="Unassembled WGS sequence"/>
</dbReference>
<keyword evidence="2" id="KW-0677">Repeat</keyword>
<name>A0AAE2D6F3_SCHME</name>
<dbReference type="SMART" id="SM00320">
    <property type="entry name" value="WD40"/>
    <property type="match status" value="8"/>
</dbReference>
<reference evidence="5" key="2">
    <citation type="journal article" date="2023" name="Infect Dis Poverty">
        <title>Chromosome-scale genome of the human blood fluke Schistosoma mekongi and its implications for public health.</title>
        <authorList>
            <person name="Zhou M."/>
            <person name="Xu L."/>
            <person name="Xu D."/>
            <person name="Chen W."/>
            <person name="Khan J."/>
            <person name="Hu Y."/>
            <person name="Huang H."/>
            <person name="Wei H."/>
            <person name="Zhang Y."/>
            <person name="Chusongsang P."/>
            <person name="Tanasarnprasert K."/>
            <person name="Hu X."/>
            <person name="Limpanont Y."/>
            <person name="Lv Z."/>
        </authorList>
    </citation>
    <scope>NUCLEOTIDE SEQUENCE</scope>
    <source>
        <strain evidence="5">LV_2022a</strain>
    </source>
</reference>
<dbReference type="InterPro" id="IPR011047">
    <property type="entry name" value="Quinoprotein_ADH-like_sf"/>
</dbReference>
<dbReference type="InterPro" id="IPR001680">
    <property type="entry name" value="WD40_rpt"/>
</dbReference>
<proteinExistence type="predicted"/>
<evidence type="ECO:0000256" key="2">
    <source>
        <dbReference type="ARBA" id="ARBA00022737"/>
    </source>
</evidence>
<dbReference type="GO" id="GO:0003720">
    <property type="term" value="F:telomerase activity"/>
    <property type="evidence" value="ECO:0007669"/>
    <property type="project" value="TreeGrafter"/>
</dbReference>
<keyword evidence="1 3" id="KW-0853">WD repeat</keyword>
<dbReference type="EMBL" id="JALJAT010000003">
    <property type="protein sequence ID" value="KAK4471850.1"/>
    <property type="molecule type" value="Genomic_DNA"/>
</dbReference>
<dbReference type="InterPro" id="IPR037214">
    <property type="entry name" value="TROVE_dom_sf"/>
</dbReference>
<dbReference type="Pfam" id="PF05731">
    <property type="entry name" value="TROVE"/>
    <property type="match status" value="1"/>
</dbReference>
<dbReference type="PANTHER" id="PTHR44791">
    <property type="entry name" value="TELOMERASE PROTEIN COMPONENT 1 TEP1"/>
    <property type="match status" value="1"/>
</dbReference>
<keyword evidence="6" id="KW-1185">Reference proteome</keyword>
<dbReference type="InterPro" id="IPR008858">
    <property type="entry name" value="TROVE_dom"/>
</dbReference>
<dbReference type="InterPro" id="IPR019775">
    <property type="entry name" value="WD40_repeat_CS"/>
</dbReference>
<protein>
    <recommendedName>
        <fullName evidence="4">TROVE domain-containing protein</fullName>
    </recommendedName>
</protein>
<dbReference type="PROSITE" id="PS50988">
    <property type="entry name" value="TROVE"/>
    <property type="match status" value="1"/>
</dbReference>
<sequence length="2952" mass="332588">MNILKALDWCAGTGGGKRYESSVKFQPGTSYSDLAISTPDTEDYYNFKHDLVDVLSSLLINRHDDENRKLLGALVVKCIEKDPEFILKVAVYFCRLLDVGKISNLLISGACFYSHCQGFINKYFNVCIRLPSDWIEIAECYSLLSGDYKLKEMPKALRKCMVSKFFEFDQYQLAQCKQKLGAGRSYKPKICAKSSGDTMMSILADTFLLMISDSFPMLFTLKDLIRKLHISKPAFNVMCALGKMYPKDATAFAKMGLEGDWDASKAGLRMKLPVHSKWKVQSASDKSPHSWTKAIMSGALSHGLILQNLKDIICSSISQNGHSIVLQRLSNPELVIEGKQLPVAYITAYMAVEKLHDILSKNACNKRLKDALSQESEKIRYKYLFKSRKPRVKFWKLSEELLNKYLLALTKAMSLSVRHNLPPISCSLLVICSLCSGFNLQKPRRSSRVKNIVNLLSFICGAICSALCENSVIFVVLNDKYDVISIDRMLLLLYGSLYHTEENKKDSSLFISPNVPLIDKIKLIYKNRKLLEKYSLSSTLDKFIAFRKKFDKIVVFGDCPDSIAKYVLNHRVNIGPIKAIWSNLSGSDKWCTSFSMNGWIESKGLVDGVFKYLSLSNDKCLVEQIDKIDETYKLNALPCLQMDISNEHEGDNKFYQIKSTQCNFCCVYISSSYADMHSERDLICHKLAPNLSQNVAIASNNVCLNLIDLHFGVSDATACSLKALEMYLKQAAASDIFVLLLGDTYGWIPEEALVKALPDSLLTEVNRFYKPGMSVMEMEYHMAKLGAVNNVSQSSTGTFRSRLFVFKRDFDSSNIPNEHKHIFRDQDPASVHHLNVFKQLLLNDGVFIYSYRVQFAGVIDNHPVLENLDNFASHFLSTLESSVMKLYHTPVTESTKLPMDSSSLSELINISTFFVNYVNPIGSEIGPRHLLYLQHTFKNMIGQCISTLPISEPTKSDESSSDTHQKMKIEITSSKYQKNNGGILIITGNPGSGKTVHLAALAMSLNKGAQKSTVIGSPAVPTATTNTTQESILNTCHSLAQYQILIHFTNGIPSTGLPSCKQLPRMLDHWINSLIVHLQSFSNSSNILKMFLSKIKVHFASANTANDFHNLKLKMLCLNKIFTFLGCIPELNYAFLIDDVDYLDPLVLHDWLPSVIPKNVQFIFTCHSKSEIIHKLTCQYSTCSVYQIPQLTPDECRAVILTHLHYNGVPFVNSELECEINALISACELNNPLYFSMACKCLQLCRTNDEVKSRLKTLPSTSHLLIEQIIKNLESEYKSATIAALGFLIFCRHSLSTKELLILLDEWLFITSSTTTTTTAPFNLDEKLEVSWENQPWKMLSIIKDKPNDFESICALESNIEKFILSKLSNITLYGVHTKSKQQFRLSPLKFHILLNELQPLLAIFNRSLHCLNAAVANNLALLSDEVVKLKHKISLWSLGAGKLALLSQSIKELVFDIFFKNQESYMYSTYTFQTTIHKILAIVLSDLDDKLYHFLYADELDIICHLLTSPTFICKILTDHPSTLIKFLDGYPTNNPCIQEKWKRKMKSCTFVDKIDAMKKFIHINYEFLIKYPNSFCELAINQDSSEWIHTLGLCLLYLSDSRLQLNQPNLNYNPVLFRLNSSKSMLVSPVQQNIAYKPIVTSLGSMDVPTSVEVNSTANLLVYGTKCGTIAFMEMSSMHELGSLSAHHASVQSLCFLNEFPAKAENINAYLMPISQLWLMSASEDGDVFIWDVSRFLHIIESNSVYEGVTTSQLASLCGYHRRCVITSAWHPRRHLVATGDLDCMVYLWDISELGTNYAQLSFSSSSTNVDSVKLHPFKSINVSTYPIVSVAFRLPNPSEKEQDESIHDILAIGCWDGTIYFYNLSSLSVVRSLSASSSLCSLAYSPNGGKLLATLDRNGDLMLWNDDILWYQAGLIQEHSYFVTDYFPYNQADVLIPNQYGRICFSKPNGQYIFQSGGGQYLNNYINIWDVNLWAVYGPWISVKQPAEISSVDPIYITYITVISTYQHVLIGWSNGDLTVVHIYDGQLLHYMKAPTDDNSSIQCISDNVGRSHSQFDAHHITIGYSSGAVRIYLCILKPKVSSYKDRYAYQAGYATSELHFQLIDTLWSHSINHDVNGIGENGGTLCTRSSFCVAITGGGNAEVWVHFIGRRTGSKIKKSICLKEHNSEVIAISLETKFFATASKSRQIALYKYDSRERTVTFWHLINDVTTAPISSFFLLRLFIGTKTISISVYIGDSNSQLYNYSLTKDSFELRQTHSANTFPIKFMEYTSSHFLTASENGEFIVWRCDKHGVLQFSHRLDVCADLQSMNSNNNIGILEKSFHFTSFLVFCDFDNCFDLERKIFNPTETLNKLTTSDNNDDNVDAQSDVKMRDPDSIVTTLSGEEMSSSASYRTGSDKYLYECGYQLLNPGYTEDEMDPLVVCEDTKNEEFHLLNSCKKGYIVYRENSYNATNRILCGAKVTYRKSSDQAEVVQDFRYRIFSPNILQYRGTLKGHSGLVSCALTSTCESNANEEDCKIVSAASAQTVSDVGCDIRLWSMPSINKLLKYHPNQHSGPITCLGQLRVTDHFSICISGCIDGSVMFWSEKNSAALNSGLVSVTDLIRNQSLQWKPLIHLFCSKIRPKYTVSDIATQIYVMDESKPLVQYLIYITYGQYLWRMKIILDQSNMSADDIQNTFERLFSTHGRTGLCFLELDVFWSSEVDIVCSEIGSFIASHPIVKICPRYHKPNQLKQCEVVAVLVNGEVIIATSNERETFSFDQGIVQNGLWCSSIGTNDSGIFAAHSGMAFICKHADESRTFQRIPGYIGSCGKDMWINSLSAIHTEGDQPLYLAECHLIDCWKILICSENGDLLTEFTLENSSVKVTAYCAKLLPTASLVYLVIATSDNILRVLQCPINISTTVISKQWKQVSVYPVDAEITKLYTLQDTKLKILAGDLQGQINYYALL</sequence>
<organism evidence="5 6">
    <name type="scientific">Schistosoma mekongi</name>
    <name type="common">Parasitic worm</name>
    <dbReference type="NCBI Taxonomy" id="38744"/>
    <lineage>
        <taxon>Eukaryota</taxon>
        <taxon>Metazoa</taxon>
        <taxon>Spiralia</taxon>
        <taxon>Lophotrochozoa</taxon>
        <taxon>Platyhelminthes</taxon>
        <taxon>Trematoda</taxon>
        <taxon>Digenea</taxon>
        <taxon>Strigeidida</taxon>
        <taxon>Schistosomatoidea</taxon>
        <taxon>Schistosomatidae</taxon>
        <taxon>Schistosoma</taxon>
    </lineage>
</organism>
<dbReference type="SUPFAM" id="SSF140864">
    <property type="entry name" value="TROVE domain-like"/>
    <property type="match status" value="1"/>
</dbReference>
<accession>A0AAE2D6F3</accession>
<dbReference type="GO" id="GO:0005697">
    <property type="term" value="C:telomerase holoenzyme complex"/>
    <property type="evidence" value="ECO:0007669"/>
    <property type="project" value="TreeGrafter"/>
</dbReference>
<dbReference type="InterPro" id="IPR015943">
    <property type="entry name" value="WD40/YVTN_repeat-like_dom_sf"/>
</dbReference>
<dbReference type="PROSITE" id="PS00678">
    <property type="entry name" value="WD_REPEATS_1"/>
    <property type="match status" value="1"/>
</dbReference>
<dbReference type="SUPFAM" id="SSF50998">
    <property type="entry name" value="Quinoprotein alcohol dehydrogenase-like"/>
    <property type="match status" value="1"/>
</dbReference>
<dbReference type="InterPro" id="IPR027417">
    <property type="entry name" value="P-loop_NTPase"/>
</dbReference>
<feature type="repeat" description="WD" evidence="3">
    <location>
        <begin position="1763"/>
        <end position="1794"/>
    </location>
</feature>
<dbReference type="GO" id="GO:0000722">
    <property type="term" value="P:telomere maintenance via recombination"/>
    <property type="evidence" value="ECO:0007669"/>
    <property type="project" value="TreeGrafter"/>
</dbReference>
<evidence type="ECO:0000259" key="4">
    <source>
        <dbReference type="PROSITE" id="PS50988"/>
    </source>
</evidence>
<dbReference type="InterPro" id="IPR036322">
    <property type="entry name" value="WD40_repeat_dom_sf"/>
</dbReference>
<dbReference type="GO" id="GO:0070034">
    <property type="term" value="F:telomerase RNA binding"/>
    <property type="evidence" value="ECO:0007669"/>
    <property type="project" value="TreeGrafter"/>
</dbReference>